<protein>
    <submittedName>
        <fullName evidence="2">Uncharacterized protein</fullName>
    </submittedName>
</protein>
<evidence type="ECO:0000313" key="3">
    <source>
        <dbReference type="Proteomes" id="UP000634136"/>
    </source>
</evidence>
<dbReference type="AlphaFoldDB" id="A0A834T8X6"/>
<organism evidence="2 3">
    <name type="scientific">Senna tora</name>
    <dbReference type="NCBI Taxonomy" id="362788"/>
    <lineage>
        <taxon>Eukaryota</taxon>
        <taxon>Viridiplantae</taxon>
        <taxon>Streptophyta</taxon>
        <taxon>Embryophyta</taxon>
        <taxon>Tracheophyta</taxon>
        <taxon>Spermatophyta</taxon>
        <taxon>Magnoliopsida</taxon>
        <taxon>eudicotyledons</taxon>
        <taxon>Gunneridae</taxon>
        <taxon>Pentapetalae</taxon>
        <taxon>rosids</taxon>
        <taxon>fabids</taxon>
        <taxon>Fabales</taxon>
        <taxon>Fabaceae</taxon>
        <taxon>Caesalpinioideae</taxon>
        <taxon>Cassia clade</taxon>
        <taxon>Senna</taxon>
    </lineage>
</organism>
<sequence>MRKNTGKVKSQESQGNPKKMAPFFHIPLEFPGSEATHLSLF</sequence>
<proteinExistence type="predicted"/>
<keyword evidence="3" id="KW-1185">Reference proteome</keyword>
<evidence type="ECO:0000313" key="2">
    <source>
        <dbReference type="EMBL" id="KAF7817362.1"/>
    </source>
</evidence>
<feature type="region of interest" description="Disordered" evidence="1">
    <location>
        <begin position="1"/>
        <end position="23"/>
    </location>
</feature>
<dbReference type="Proteomes" id="UP000634136">
    <property type="component" value="Unassembled WGS sequence"/>
</dbReference>
<dbReference type="EMBL" id="JAAIUW010000009">
    <property type="protein sequence ID" value="KAF7817362.1"/>
    <property type="molecule type" value="Genomic_DNA"/>
</dbReference>
<accession>A0A834T8X6</accession>
<reference evidence="2" key="1">
    <citation type="submission" date="2020-09" db="EMBL/GenBank/DDBJ databases">
        <title>Genome-Enabled Discovery of Anthraquinone Biosynthesis in Senna tora.</title>
        <authorList>
            <person name="Kang S.-H."/>
            <person name="Pandey R.P."/>
            <person name="Lee C.-M."/>
            <person name="Sim J.-S."/>
            <person name="Jeong J.-T."/>
            <person name="Choi B.-S."/>
            <person name="Jung M."/>
            <person name="Ginzburg D."/>
            <person name="Zhao K."/>
            <person name="Won S.Y."/>
            <person name="Oh T.-J."/>
            <person name="Yu Y."/>
            <person name="Kim N.-H."/>
            <person name="Lee O.R."/>
            <person name="Lee T.-H."/>
            <person name="Bashyal P."/>
            <person name="Kim T.-S."/>
            <person name="Lee W.-H."/>
            <person name="Kawkins C."/>
            <person name="Kim C.-K."/>
            <person name="Kim J.S."/>
            <person name="Ahn B.O."/>
            <person name="Rhee S.Y."/>
            <person name="Sohng J.K."/>
        </authorList>
    </citation>
    <scope>NUCLEOTIDE SEQUENCE</scope>
    <source>
        <tissue evidence="2">Leaf</tissue>
    </source>
</reference>
<name>A0A834T8X6_9FABA</name>
<gene>
    <name evidence="2" type="ORF">G2W53_031331</name>
</gene>
<evidence type="ECO:0000256" key="1">
    <source>
        <dbReference type="SAM" id="MobiDB-lite"/>
    </source>
</evidence>
<comment type="caution">
    <text evidence="2">The sequence shown here is derived from an EMBL/GenBank/DDBJ whole genome shotgun (WGS) entry which is preliminary data.</text>
</comment>
<feature type="compositionally biased region" description="Polar residues" evidence="1">
    <location>
        <begin position="7"/>
        <end position="16"/>
    </location>
</feature>